<accession>A0AAP0X4X5</accession>
<dbReference type="GO" id="GO:0009733">
    <property type="term" value="P:response to auxin"/>
    <property type="evidence" value="ECO:0007669"/>
    <property type="project" value="InterPro"/>
</dbReference>
<organism evidence="2 3">
    <name type="scientific">Liquidambar formosana</name>
    <name type="common">Formosan gum</name>
    <dbReference type="NCBI Taxonomy" id="63359"/>
    <lineage>
        <taxon>Eukaryota</taxon>
        <taxon>Viridiplantae</taxon>
        <taxon>Streptophyta</taxon>
        <taxon>Embryophyta</taxon>
        <taxon>Tracheophyta</taxon>
        <taxon>Spermatophyta</taxon>
        <taxon>Magnoliopsida</taxon>
        <taxon>eudicotyledons</taxon>
        <taxon>Gunneridae</taxon>
        <taxon>Pentapetalae</taxon>
        <taxon>Saxifragales</taxon>
        <taxon>Altingiaceae</taxon>
        <taxon>Liquidambar</taxon>
    </lineage>
</organism>
<keyword evidence="3" id="KW-1185">Reference proteome</keyword>
<evidence type="ECO:0000256" key="1">
    <source>
        <dbReference type="ARBA" id="ARBA00006974"/>
    </source>
</evidence>
<name>A0AAP0X4X5_LIQFO</name>
<proteinExistence type="inferred from homology"/>
<evidence type="ECO:0000313" key="3">
    <source>
        <dbReference type="Proteomes" id="UP001415857"/>
    </source>
</evidence>
<comment type="similarity">
    <text evidence="1">Belongs to the ARG7 family.</text>
</comment>
<dbReference type="PANTHER" id="PTHR31374:SF19">
    <property type="entry name" value="F8A24.8 PROTEIN"/>
    <property type="match status" value="1"/>
</dbReference>
<evidence type="ECO:0008006" key="4">
    <source>
        <dbReference type="Google" id="ProtNLM"/>
    </source>
</evidence>
<comment type="caution">
    <text evidence="2">The sequence shown here is derived from an EMBL/GenBank/DDBJ whole genome shotgun (WGS) entry which is preliminary data.</text>
</comment>
<dbReference type="Proteomes" id="UP001415857">
    <property type="component" value="Unassembled WGS sequence"/>
</dbReference>
<dbReference type="EMBL" id="JBBPBK010000002">
    <property type="protein sequence ID" value="KAK9289582.1"/>
    <property type="molecule type" value="Genomic_DNA"/>
</dbReference>
<sequence>MSNTAGKNREERKRCLALLKHFIERLQVGLSLLPSRELDLNDEELKAAPATATATFVPDDVKEGHFAVFAVEGGEPKRFIVELCYLSNPSFLSLLEQAEEEYGFQQKGALAVPCRPEELQKILEERRKLEEW</sequence>
<dbReference type="AlphaFoldDB" id="A0AAP0X4X5"/>
<dbReference type="InterPro" id="IPR003676">
    <property type="entry name" value="SAUR_fam"/>
</dbReference>
<reference evidence="2 3" key="1">
    <citation type="journal article" date="2024" name="Plant J.">
        <title>Genome sequences and population genomics reveal climatic adaptation and genomic divergence between two closely related sweetgum species.</title>
        <authorList>
            <person name="Xu W.Q."/>
            <person name="Ren C.Q."/>
            <person name="Zhang X.Y."/>
            <person name="Comes H.P."/>
            <person name="Liu X.H."/>
            <person name="Li Y.G."/>
            <person name="Kettle C.J."/>
            <person name="Jalonen R."/>
            <person name="Gaisberger H."/>
            <person name="Ma Y.Z."/>
            <person name="Qiu Y.X."/>
        </authorList>
    </citation>
    <scope>NUCLEOTIDE SEQUENCE [LARGE SCALE GENOMIC DNA]</scope>
    <source>
        <strain evidence="2">Hangzhou</strain>
    </source>
</reference>
<dbReference type="Pfam" id="PF02519">
    <property type="entry name" value="Auxin_inducible"/>
    <property type="match status" value="1"/>
</dbReference>
<evidence type="ECO:0000313" key="2">
    <source>
        <dbReference type="EMBL" id="KAK9289582.1"/>
    </source>
</evidence>
<protein>
    <recommendedName>
        <fullName evidence="4">Small auxin up regulated protein</fullName>
    </recommendedName>
</protein>
<gene>
    <name evidence="2" type="ORF">L1049_007738</name>
</gene>
<dbReference type="PANTHER" id="PTHR31374">
    <property type="entry name" value="AUXIN-INDUCED PROTEIN-LIKE-RELATED"/>
    <property type="match status" value="1"/>
</dbReference>